<gene>
    <name evidence="2" type="ORF">g.28178</name>
</gene>
<feature type="region of interest" description="Disordered" evidence="1">
    <location>
        <begin position="1"/>
        <end position="26"/>
    </location>
</feature>
<reference evidence="2" key="1">
    <citation type="journal article" date="2016" name="Gigascience">
        <title>De novo construction of an expanded transcriptome assembly for the western tarnished plant bug, Lygus hesperus.</title>
        <authorList>
            <person name="Tassone E.E."/>
            <person name="Geib S.M."/>
            <person name="Hall B."/>
            <person name="Fabrick J.A."/>
            <person name="Brent C.S."/>
            <person name="Hull J.J."/>
        </authorList>
    </citation>
    <scope>NUCLEOTIDE SEQUENCE</scope>
</reference>
<organism evidence="2">
    <name type="scientific">Lygus hesperus</name>
    <name type="common">Western plant bug</name>
    <dbReference type="NCBI Taxonomy" id="30085"/>
    <lineage>
        <taxon>Eukaryota</taxon>
        <taxon>Metazoa</taxon>
        <taxon>Ecdysozoa</taxon>
        <taxon>Arthropoda</taxon>
        <taxon>Hexapoda</taxon>
        <taxon>Insecta</taxon>
        <taxon>Pterygota</taxon>
        <taxon>Neoptera</taxon>
        <taxon>Paraneoptera</taxon>
        <taxon>Hemiptera</taxon>
        <taxon>Heteroptera</taxon>
        <taxon>Panheteroptera</taxon>
        <taxon>Cimicomorpha</taxon>
        <taxon>Miridae</taxon>
        <taxon>Mirini</taxon>
        <taxon>Lygus</taxon>
    </lineage>
</organism>
<feature type="region of interest" description="Disordered" evidence="1">
    <location>
        <begin position="39"/>
        <end position="75"/>
    </location>
</feature>
<accession>A0A146M945</accession>
<protein>
    <submittedName>
        <fullName evidence="2">Uncharacterized protein</fullName>
    </submittedName>
</protein>
<name>A0A146M945_LYGHE</name>
<evidence type="ECO:0000256" key="1">
    <source>
        <dbReference type="SAM" id="MobiDB-lite"/>
    </source>
</evidence>
<proteinExistence type="predicted"/>
<dbReference type="AlphaFoldDB" id="A0A146M945"/>
<dbReference type="EMBL" id="GDHC01003067">
    <property type="protein sequence ID" value="JAQ15562.1"/>
    <property type="molecule type" value="Transcribed_RNA"/>
</dbReference>
<evidence type="ECO:0000313" key="2">
    <source>
        <dbReference type="EMBL" id="JAQ15562.1"/>
    </source>
</evidence>
<sequence>MSCHRATSLGSSGKSSGEQRKMSSRCVLSTNVQHRLQGYIQRKLKSSVQTRNDKRKEQREGDNGSNATSRQDEKRYVERVHEALNVLLHAVNTVDTAVTTVAATSAVQSSNTNVHPGISTLTKSASVPVLSSDFGQMSDDQVERMINSFLDSVFPQKDSLAYKTRCPYCGLIFTRSNTTNTVTEQE</sequence>
<feature type="compositionally biased region" description="Basic and acidic residues" evidence="1">
    <location>
        <begin position="51"/>
        <end position="62"/>
    </location>
</feature>